<evidence type="ECO:0000313" key="2">
    <source>
        <dbReference type="EMBL" id="KAI5077073.1"/>
    </source>
</evidence>
<evidence type="ECO:0000256" key="1">
    <source>
        <dbReference type="SAM" id="MobiDB-lite"/>
    </source>
</evidence>
<feature type="non-terminal residue" evidence="2">
    <location>
        <position position="1"/>
    </location>
</feature>
<dbReference type="EMBL" id="JABFUD020000008">
    <property type="protein sequence ID" value="KAI5077073.1"/>
    <property type="molecule type" value="Genomic_DNA"/>
</dbReference>
<proteinExistence type="predicted"/>
<dbReference type="Proteomes" id="UP000886520">
    <property type="component" value="Chromosome 8"/>
</dbReference>
<organism evidence="2 3">
    <name type="scientific">Adiantum capillus-veneris</name>
    <name type="common">Maidenhair fern</name>
    <dbReference type="NCBI Taxonomy" id="13818"/>
    <lineage>
        <taxon>Eukaryota</taxon>
        <taxon>Viridiplantae</taxon>
        <taxon>Streptophyta</taxon>
        <taxon>Embryophyta</taxon>
        <taxon>Tracheophyta</taxon>
        <taxon>Polypodiopsida</taxon>
        <taxon>Polypodiidae</taxon>
        <taxon>Polypodiales</taxon>
        <taxon>Pteridineae</taxon>
        <taxon>Pteridaceae</taxon>
        <taxon>Vittarioideae</taxon>
        <taxon>Adiantum</taxon>
    </lineage>
</organism>
<sequence>RERGHQKQGSNGIRGRDKPLAPSSTAVFDDSNIFVCERVCASKRLLNKLGAFSKDPNPSNTCVTVCGASQVDACSDACAGAVCSNQHHISNWNDICLRRCQNQCLQLQSASP</sequence>
<dbReference type="PANTHER" id="PTHR35548">
    <property type="entry name" value="EXPRESSED PROTEIN"/>
    <property type="match status" value="1"/>
</dbReference>
<dbReference type="OrthoDB" id="1875050at2759"/>
<name>A0A9D4V0J9_ADICA</name>
<gene>
    <name evidence="2" type="ORF">GOP47_0009138</name>
</gene>
<comment type="caution">
    <text evidence="2">The sequence shown here is derived from an EMBL/GenBank/DDBJ whole genome shotgun (WGS) entry which is preliminary data.</text>
</comment>
<feature type="region of interest" description="Disordered" evidence="1">
    <location>
        <begin position="1"/>
        <end position="23"/>
    </location>
</feature>
<dbReference type="PANTHER" id="PTHR35548:SF1">
    <property type="entry name" value="EXPRESSED PROTEIN"/>
    <property type="match status" value="1"/>
</dbReference>
<protein>
    <submittedName>
        <fullName evidence="2">Uncharacterized protein</fullName>
    </submittedName>
</protein>
<accession>A0A9D4V0J9</accession>
<evidence type="ECO:0000313" key="3">
    <source>
        <dbReference type="Proteomes" id="UP000886520"/>
    </source>
</evidence>
<dbReference type="InterPro" id="IPR038934">
    <property type="entry name" value="At5g64816-like"/>
</dbReference>
<dbReference type="AlphaFoldDB" id="A0A9D4V0J9"/>
<keyword evidence="3" id="KW-1185">Reference proteome</keyword>
<reference evidence="2" key="1">
    <citation type="submission" date="2021-01" db="EMBL/GenBank/DDBJ databases">
        <title>Adiantum capillus-veneris genome.</title>
        <authorList>
            <person name="Fang Y."/>
            <person name="Liao Q."/>
        </authorList>
    </citation>
    <scope>NUCLEOTIDE SEQUENCE</scope>
    <source>
        <strain evidence="2">H3</strain>
        <tissue evidence="2">Leaf</tissue>
    </source>
</reference>